<sequence length="264" mass="28886">MSPLLQAFGFGCREAVKALLAAVKAVDRYGWSTLHFAGVRKEPCSETVHMLVEAEVEVNALNEELREKRRPSTMHTCAWGHPLTLHGGALGGGGGREGSRHAIIHGRSAVHFAAQREEACPQVMQMLVEIGADVKAPDKYGWSAFHYVPEVQEPSPEVMKILVEAGAAVKARNKFQRSPLLEVSRRRDPQAVKALLKAEADVTAVDKASARLSLSVSLSVFLRFGWLLFRSYSALRGTASTSQLPKVRGGPCCSAPSLHRRRQR</sequence>
<dbReference type="PROSITE" id="PS50297">
    <property type="entry name" value="ANK_REP_REGION"/>
    <property type="match status" value="1"/>
</dbReference>
<dbReference type="PANTHER" id="PTHR24173:SF74">
    <property type="entry name" value="ANKYRIN REPEAT DOMAIN-CONTAINING PROTEIN 16"/>
    <property type="match status" value="1"/>
</dbReference>
<dbReference type="PROSITE" id="PS50088">
    <property type="entry name" value="ANK_REPEAT"/>
    <property type="match status" value="1"/>
</dbReference>
<dbReference type="EMBL" id="CDMZ01000465">
    <property type="protein sequence ID" value="CEM14909.1"/>
    <property type="molecule type" value="Genomic_DNA"/>
</dbReference>
<keyword evidence="2 3" id="KW-0040">ANK repeat</keyword>
<dbReference type="PANTHER" id="PTHR24173">
    <property type="entry name" value="ANKYRIN REPEAT CONTAINING"/>
    <property type="match status" value="1"/>
</dbReference>
<dbReference type="SMART" id="SM00248">
    <property type="entry name" value="ANK"/>
    <property type="match status" value="4"/>
</dbReference>
<keyword evidence="1" id="KW-0677">Repeat</keyword>
<dbReference type="Pfam" id="PF12796">
    <property type="entry name" value="Ank_2"/>
    <property type="match status" value="1"/>
</dbReference>
<organism evidence="5">
    <name type="scientific">Chromera velia CCMP2878</name>
    <dbReference type="NCBI Taxonomy" id="1169474"/>
    <lineage>
        <taxon>Eukaryota</taxon>
        <taxon>Sar</taxon>
        <taxon>Alveolata</taxon>
        <taxon>Colpodellida</taxon>
        <taxon>Chromeraceae</taxon>
        <taxon>Chromera</taxon>
    </lineage>
</organism>
<name>A0A0G4FMU9_9ALVE</name>
<evidence type="ECO:0000256" key="1">
    <source>
        <dbReference type="ARBA" id="ARBA00022737"/>
    </source>
</evidence>
<protein>
    <submittedName>
        <fullName evidence="5">Uncharacterized protein</fullName>
    </submittedName>
</protein>
<evidence type="ECO:0000256" key="4">
    <source>
        <dbReference type="SAM" id="MobiDB-lite"/>
    </source>
</evidence>
<reference evidence="5" key="1">
    <citation type="submission" date="2014-11" db="EMBL/GenBank/DDBJ databases">
        <authorList>
            <person name="Otto D Thomas"/>
            <person name="Naeem Raeece"/>
        </authorList>
    </citation>
    <scope>NUCLEOTIDE SEQUENCE</scope>
</reference>
<gene>
    <name evidence="5" type="ORF">Cvel_17648</name>
</gene>
<evidence type="ECO:0000256" key="2">
    <source>
        <dbReference type="ARBA" id="ARBA00023043"/>
    </source>
</evidence>
<dbReference type="AlphaFoldDB" id="A0A0G4FMU9"/>
<dbReference type="Gene3D" id="1.25.40.20">
    <property type="entry name" value="Ankyrin repeat-containing domain"/>
    <property type="match status" value="2"/>
</dbReference>
<feature type="repeat" description="ANK" evidence="3">
    <location>
        <begin position="105"/>
        <end position="139"/>
    </location>
</feature>
<accession>A0A0G4FMU9</accession>
<evidence type="ECO:0000313" key="5">
    <source>
        <dbReference type="EMBL" id="CEM14909.1"/>
    </source>
</evidence>
<dbReference type="VEuPathDB" id="CryptoDB:Cvel_17648"/>
<evidence type="ECO:0000256" key="3">
    <source>
        <dbReference type="PROSITE-ProRule" id="PRU00023"/>
    </source>
</evidence>
<dbReference type="InterPro" id="IPR002110">
    <property type="entry name" value="Ankyrin_rpt"/>
</dbReference>
<proteinExistence type="predicted"/>
<dbReference type="InterPro" id="IPR036770">
    <property type="entry name" value="Ankyrin_rpt-contain_sf"/>
</dbReference>
<feature type="region of interest" description="Disordered" evidence="4">
    <location>
        <begin position="240"/>
        <end position="264"/>
    </location>
</feature>
<dbReference type="SUPFAM" id="SSF48403">
    <property type="entry name" value="Ankyrin repeat"/>
    <property type="match status" value="1"/>
</dbReference>
<dbReference type="PhylomeDB" id="A0A0G4FMU9"/>